<dbReference type="Proteomes" id="UP000054279">
    <property type="component" value="Unassembled WGS sequence"/>
</dbReference>
<accession>A0A0C9VZA9</accession>
<feature type="domain" description="MPN" evidence="2">
    <location>
        <begin position="40"/>
        <end position="171"/>
    </location>
</feature>
<feature type="region of interest" description="Disordered" evidence="1">
    <location>
        <begin position="1"/>
        <end position="20"/>
    </location>
</feature>
<evidence type="ECO:0000256" key="1">
    <source>
        <dbReference type="SAM" id="MobiDB-lite"/>
    </source>
</evidence>
<name>A0A0C9VZA9_SPHS4</name>
<dbReference type="GO" id="GO:0008237">
    <property type="term" value="F:metallopeptidase activity"/>
    <property type="evidence" value="ECO:0007669"/>
    <property type="project" value="InterPro"/>
</dbReference>
<proteinExistence type="predicted"/>
<dbReference type="GO" id="GO:0005768">
    <property type="term" value="C:endosome"/>
    <property type="evidence" value="ECO:0007669"/>
    <property type="project" value="TreeGrafter"/>
</dbReference>
<dbReference type="SUPFAM" id="SSF102712">
    <property type="entry name" value="JAB1/MPN domain"/>
    <property type="match status" value="1"/>
</dbReference>
<evidence type="ECO:0000313" key="3">
    <source>
        <dbReference type="EMBL" id="KIJ43876.1"/>
    </source>
</evidence>
<dbReference type="EMBL" id="KN837120">
    <property type="protein sequence ID" value="KIJ43876.1"/>
    <property type="molecule type" value="Genomic_DNA"/>
</dbReference>
<keyword evidence="4" id="KW-1185">Reference proteome</keyword>
<dbReference type="SMART" id="SM00232">
    <property type="entry name" value="JAB_MPN"/>
    <property type="match status" value="1"/>
</dbReference>
<dbReference type="HOGENOM" id="CLU_023304_2_0_1"/>
<dbReference type="AlphaFoldDB" id="A0A0C9VZA9"/>
<dbReference type="InterPro" id="IPR000555">
    <property type="entry name" value="JAMM/MPN+_dom"/>
</dbReference>
<evidence type="ECO:0000313" key="4">
    <source>
        <dbReference type="Proteomes" id="UP000054279"/>
    </source>
</evidence>
<organism evidence="3 4">
    <name type="scientific">Sphaerobolus stellatus (strain SS14)</name>
    <dbReference type="NCBI Taxonomy" id="990650"/>
    <lineage>
        <taxon>Eukaryota</taxon>
        <taxon>Fungi</taxon>
        <taxon>Dikarya</taxon>
        <taxon>Basidiomycota</taxon>
        <taxon>Agaricomycotina</taxon>
        <taxon>Agaricomycetes</taxon>
        <taxon>Phallomycetidae</taxon>
        <taxon>Geastrales</taxon>
        <taxon>Sphaerobolaceae</taxon>
        <taxon>Sphaerobolus</taxon>
    </lineage>
</organism>
<dbReference type="PANTHER" id="PTHR12947:SF13">
    <property type="entry name" value="FI19924P1"/>
    <property type="match status" value="1"/>
</dbReference>
<dbReference type="Gene3D" id="3.40.140.10">
    <property type="entry name" value="Cytidine Deaminase, domain 2"/>
    <property type="match status" value="1"/>
</dbReference>
<dbReference type="PROSITE" id="PS50249">
    <property type="entry name" value="MPN"/>
    <property type="match status" value="1"/>
</dbReference>
<dbReference type="GO" id="GO:0016020">
    <property type="term" value="C:membrane"/>
    <property type="evidence" value="ECO:0007669"/>
    <property type="project" value="TreeGrafter"/>
</dbReference>
<dbReference type="InterPro" id="IPR037518">
    <property type="entry name" value="MPN"/>
</dbReference>
<dbReference type="Pfam" id="PF01398">
    <property type="entry name" value="JAB"/>
    <property type="match status" value="1"/>
</dbReference>
<protein>
    <recommendedName>
        <fullName evidence="2">MPN domain-containing protein</fullName>
    </recommendedName>
</protein>
<dbReference type="OrthoDB" id="3640at2759"/>
<gene>
    <name evidence="3" type="ORF">M422DRAFT_169238</name>
</gene>
<sequence>MQNGISRPPRPPSPGSRILSADQIKSDDADTVFKKTELKVTHVPDDLTTRFLSIASLNTDKHKETCGLLLGKKGRLQDVDIYKVTDLVIPKQRSASDSCLMVEDEVTVYGEERNLITLGWIHTHPHSSCFMTSSDMHILANFQRHLPEFFAIICSPNHYPETGVFRLTDPPGLKRVMTCKDTDPLHSHKHQLPLYTDADKGHIVFVSETLPTIADLR</sequence>
<evidence type="ECO:0000259" key="2">
    <source>
        <dbReference type="PROSITE" id="PS50249"/>
    </source>
</evidence>
<reference evidence="3 4" key="1">
    <citation type="submission" date="2014-06" db="EMBL/GenBank/DDBJ databases">
        <title>Evolutionary Origins and Diversification of the Mycorrhizal Mutualists.</title>
        <authorList>
            <consortium name="DOE Joint Genome Institute"/>
            <consortium name="Mycorrhizal Genomics Consortium"/>
            <person name="Kohler A."/>
            <person name="Kuo A."/>
            <person name="Nagy L.G."/>
            <person name="Floudas D."/>
            <person name="Copeland A."/>
            <person name="Barry K.W."/>
            <person name="Cichocki N."/>
            <person name="Veneault-Fourrey C."/>
            <person name="LaButti K."/>
            <person name="Lindquist E.A."/>
            <person name="Lipzen A."/>
            <person name="Lundell T."/>
            <person name="Morin E."/>
            <person name="Murat C."/>
            <person name="Riley R."/>
            <person name="Ohm R."/>
            <person name="Sun H."/>
            <person name="Tunlid A."/>
            <person name="Henrissat B."/>
            <person name="Grigoriev I.V."/>
            <person name="Hibbett D.S."/>
            <person name="Martin F."/>
        </authorList>
    </citation>
    <scope>NUCLEOTIDE SEQUENCE [LARGE SCALE GENOMIC DNA]</scope>
    <source>
        <strain evidence="3 4">SS14</strain>
    </source>
</reference>
<dbReference type="PANTHER" id="PTHR12947">
    <property type="entry name" value="AMSH-LIKE PROTEASE"/>
    <property type="match status" value="1"/>
</dbReference>
<dbReference type="GO" id="GO:0061578">
    <property type="term" value="F:K63-linked deubiquitinase activity"/>
    <property type="evidence" value="ECO:0007669"/>
    <property type="project" value="TreeGrafter"/>
</dbReference>
<dbReference type="GO" id="GO:0070536">
    <property type="term" value="P:protein K63-linked deubiquitination"/>
    <property type="evidence" value="ECO:0007669"/>
    <property type="project" value="TreeGrafter"/>
</dbReference>